<evidence type="ECO:0000313" key="2">
    <source>
        <dbReference type="EMBL" id="GJS67827.1"/>
    </source>
</evidence>
<feature type="compositionally biased region" description="Basic and acidic residues" evidence="1">
    <location>
        <begin position="154"/>
        <end position="165"/>
    </location>
</feature>
<organism evidence="2 3">
    <name type="scientific">Tanacetum coccineum</name>
    <dbReference type="NCBI Taxonomy" id="301880"/>
    <lineage>
        <taxon>Eukaryota</taxon>
        <taxon>Viridiplantae</taxon>
        <taxon>Streptophyta</taxon>
        <taxon>Embryophyta</taxon>
        <taxon>Tracheophyta</taxon>
        <taxon>Spermatophyta</taxon>
        <taxon>Magnoliopsida</taxon>
        <taxon>eudicotyledons</taxon>
        <taxon>Gunneridae</taxon>
        <taxon>Pentapetalae</taxon>
        <taxon>asterids</taxon>
        <taxon>campanulids</taxon>
        <taxon>Asterales</taxon>
        <taxon>Asteraceae</taxon>
        <taxon>Asteroideae</taxon>
        <taxon>Anthemideae</taxon>
        <taxon>Anthemidinae</taxon>
        <taxon>Tanacetum</taxon>
    </lineage>
</organism>
<dbReference type="EMBL" id="BQNB010009746">
    <property type="protein sequence ID" value="GJS67827.1"/>
    <property type="molecule type" value="Genomic_DNA"/>
</dbReference>
<accession>A0ABQ4XSN6</accession>
<name>A0ABQ4XSN6_9ASTR</name>
<sequence>MVMTTLWLVSLFNNDLHQVPWNELDLPDFTTNERVHLLINDKSFNHDEYWSKIGQPTLTNPRTLLIEEPLMQVVHKLIVGALVHRLGSREICQKRDLWMMSALEESRGINLAWVIVDHLYKHASVLKESSLIFAGEFDKDNDCLLRAKRVTPQPREEMREQRREPSGLNSSWGDCNASLSEIEHRDV</sequence>
<gene>
    <name evidence="2" type="ORF">Tco_0682392</name>
</gene>
<feature type="compositionally biased region" description="Polar residues" evidence="1">
    <location>
        <begin position="167"/>
        <end position="179"/>
    </location>
</feature>
<feature type="region of interest" description="Disordered" evidence="1">
    <location>
        <begin position="151"/>
        <end position="187"/>
    </location>
</feature>
<keyword evidence="3" id="KW-1185">Reference proteome</keyword>
<reference evidence="2" key="1">
    <citation type="journal article" date="2022" name="Int. J. Mol. Sci.">
        <title>Draft Genome of Tanacetum Coccineum: Genomic Comparison of Closely Related Tanacetum-Family Plants.</title>
        <authorList>
            <person name="Yamashiro T."/>
            <person name="Shiraishi A."/>
            <person name="Nakayama K."/>
            <person name="Satake H."/>
        </authorList>
    </citation>
    <scope>NUCLEOTIDE SEQUENCE</scope>
</reference>
<comment type="caution">
    <text evidence="2">The sequence shown here is derived from an EMBL/GenBank/DDBJ whole genome shotgun (WGS) entry which is preliminary data.</text>
</comment>
<dbReference type="Proteomes" id="UP001151760">
    <property type="component" value="Unassembled WGS sequence"/>
</dbReference>
<proteinExistence type="predicted"/>
<reference evidence="2" key="2">
    <citation type="submission" date="2022-01" db="EMBL/GenBank/DDBJ databases">
        <authorList>
            <person name="Yamashiro T."/>
            <person name="Shiraishi A."/>
            <person name="Satake H."/>
            <person name="Nakayama K."/>
        </authorList>
    </citation>
    <scope>NUCLEOTIDE SEQUENCE</scope>
</reference>
<protein>
    <submittedName>
        <fullName evidence="2">Uncharacterized protein</fullName>
    </submittedName>
</protein>
<evidence type="ECO:0000256" key="1">
    <source>
        <dbReference type="SAM" id="MobiDB-lite"/>
    </source>
</evidence>
<evidence type="ECO:0000313" key="3">
    <source>
        <dbReference type="Proteomes" id="UP001151760"/>
    </source>
</evidence>